<gene>
    <name evidence="2" type="ORF">EVOR1521_LOCUS17598</name>
</gene>
<dbReference type="EMBL" id="CAUJNA010002347">
    <property type="protein sequence ID" value="CAJ1392528.1"/>
    <property type="molecule type" value="Genomic_DNA"/>
</dbReference>
<evidence type="ECO:0000313" key="2">
    <source>
        <dbReference type="EMBL" id="CAJ1392528.1"/>
    </source>
</evidence>
<keyword evidence="3" id="KW-1185">Reference proteome</keyword>
<accession>A0AA36N4V4</accession>
<feature type="region of interest" description="Disordered" evidence="1">
    <location>
        <begin position="33"/>
        <end position="72"/>
    </location>
</feature>
<sequence length="434" mass="47872">MEQREPYYTSSPCPLGSLRAELERHARLGESLGPQLKAAVPLPRSRQCRQPPRPLAGGQCRALPSPQTARGPSARAKVAEESGWPAELVALAGLGVRGLVPRGTFFQRYMTCPVEPRRNGTYQFCVVGLDAAPGQPRYLAWEPTGYFDRFFACEEVELRLALQRAGQAGSGTVVSWPDAADVQQSLVYTGRLPELDARTGLPAITPSCKHQPRTSIDLLGPMLHEWQKRFLPSLRLRAAGAPLRVLVFDHSGRLAKHLQDSLEDVVVVAAEGAALPRRRSLGTLRDKTRHPVGGALLKGAPPALKVEDKQFDVVVVPFALQRLCHGAENELLTLWREALRCCTGHLLLAEERNKDLGDWKAVLQGDWSAVILQEGALPSSEVRDHFLSTSDIAERRFLVVDASTFQDRREARGGQIPTVRRALSKQLRRSQTHS</sequence>
<evidence type="ECO:0000256" key="1">
    <source>
        <dbReference type="SAM" id="MobiDB-lite"/>
    </source>
</evidence>
<feature type="compositionally biased region" description="Low complexity" evidence="1">
    <location>
        <begin position="41"/>
        <end position="50"/>
    </location>
</feature>
<organism evidence="2 3">
    <name type="scientific">Effrenium voratum</name>
    <dbReference type="NCBI Taxonomy" id="2562239"/>
    <lineage>
        <taxon>Eukaryota</taxon>
        <taxon>Sar</taxon>
        <taxon>Alveolata</taxon>
        <taxon>Dinophyceae</taxon>
        <taxon>Suessiales</taxon>
        <taxon>Symbiodiniaceae</taxon>
        <taxon>Effrenium</taxon>
    </lineage>
</organism>
<reference evidence="2" key="1">
    <citation type="submission" date="2023-08" db="EMBL/GenBank/DDBJ databases">
        <authorList>
            <person name="Chen Y."/>
            <person name="Shah S."/>
            <person name="Dougan E. K."/>
            <person name="Thang M."/>
            <person name="Chan C."/>
        </authorList>
    </citation>
    <scope>NUCLEOTIDE SEQUENCE</scope>
</reference>
<comment type="caution">
    <text evidence="2">The sequence shown here is derived from an EMBL/GenBank/DDBJ whole genome shotgun (WGS) entry which is preliminary data.</text>
</comment>
<protein>
    <submittedName>
        <fullName evidence="2">Uncharacterized protein</fullName>
    </submittedName>
</protein>
<evidence type="ECO:0000313" key="3">
    <source>
        <dbReference type="Proteomes" id="UP001178507"/>
    </source>
</evidence>
<proteinExistence type="predicted"/>
<dbReference type="AlphaFoldDB" id="A0AA36N4V4"/>
<dbReference type="Proteomes" id="UP001178507">
    <property type="component" value="Unassembled WGS sequence"/>
</dbReference>
<name>A0AA36N4V4_9DINO</name>